<feature type="signal peptide" evidence="1">
    <location>
        <begin position="1"/>
        <end position="27"/>
    </location>
</feature>
<keyword evidence="1" id="KW-0732">Signal</keyword>
<dbReference type="Proteomes" id="UP001501074">
    <property type="component" value="Unassembled WGS sequence"/>
</dbReference>
<evidence type="ECO:0000256" key="1">
    <source>
        <dbReference type="SAM" id="SignalP"/>
    </source>
</evidence>
<proteinExistence type="predicted"/>
<dbReference type="EMBL" id="BAAAZO010000011">
    <property type="protein sequence ID" value="GAA3630600.1"/>
    <property type="molecule type" value="Genomic_DNA"/>
</dbReference>
<comment type="caution">
    <text evidence="2">The sequence shown here is derived from an EMBL/GenBank/DDBJ whole genome shotgun (WGS) entry which is preliminary data.</text>
</comment>
<reference evidence="3" key="1">
    <citation type="journal article" date="2019" name="Int. J. Syst. Evol. Microbiol.">
        <title>The Global Catalogue of Microorganisms (GCM) 10K type strain sequencing project: providing services to taxonomists for standard genome sequencing and annotation.</title>
        <authorList>
            <consortium name="The Broad Institute Genomics Platform"/>
            <consortium name="The Broad Institute Genome Sequencing Center for Infectious Disease"/>
            <person name="Wu L."/>
            <person name="Ma J."/>
        </authorList>
    </citation>
    <scope>NUCLEOTIDE SEQUENCE [LARGE SCALE GENOMIC DNA]</scope>
    <source>
        <strain evidence="3">JCM 16902</strain>
    </source>
</reference>
<name>A0ABP7AEQ0_9ACTN</name>
<evidence type="ECO:0000313" key="3">
    <source>
        <dbReference type="Proteomes" id="UP001501074"/>
    </source>
</evidence>
<gene>
    <name evidence="2" type="ORF">GCM10022223_55470</name>
</gene>
<accession>A0ABP7AEQ0</accession>
<feature type="chain" id="PRO_5046341968" evidence="1">
    <location>
        <begin position="28"/>
        <end position="226"/>
    </location>
</feature>
<keyword evidence="3" id="KW-1185">Reference proteome</keyword>
<sequence length="226" mass="24408">MFRRLGGVTALVAGLALTPLTSGSAHAAPSGSESGSLRTAAATCAYTPSTLVLGADPRSVKFAVPDAADWRVRIPDLAVDSRPGFQVKHFEPKDYKNSDAGLHQVAISRDGESCAAKFRLLRPSMLTLVVVHNHPYRYIGGQLVRTNYGTGAARSPMPGARVAIQYLTKDGWVTAKYFTTNKKGIFIGKLKAPRRTWRAMLERTSTTAASVSHSAKTEQEYKDTAQ</sequence>
<evidence type="ECO:0000313" key="2">
    <source>
        <dbReference type="EMBL" id="GAA3630600.1"/>
    </source>
</evidence>
<organism evidence="2 3">
    <name type="scientific">Kineosporia mesophila</name>
    <dbReference type="NCBI Taxonomy" id="566012"/>
    <lineage>
        <taxon>Bacteria</taxon>
        <taxon>Bacillati</taxon>
        <taxon>Actinomycetota</taxon>
        <taxon>Actinomycetes</taxon>
        <taxon>Kineosporiales</taxon>
        <taxon>Kineosporiaceae</taxon>
        <taxon>Kineosporia</taxon>
    </lineage>
</organism>
<protein>
    <submittedName>
        <fullName evidence="2">Uncharacterized protein</fullName>
    </submittedName>
</protein>
<dbReference type="RefSeq" id="WP_231486123.1">
    <property type="nucleotide sequence ID" value="NZ_BAAAZO010000011.1"/>
</dbReference>